<evidence type="ECO:0000313" key="4">
    <source>
        <dbReference type="Proteomes" id="UP000712080"/>
    </source>
</evidence>
<evidence type="ECO:0000313" key="3">
    <source>
        <dbReference type="EMBL" id="NMH27667.1"/>
    </source>
</evidence>
<feature type="modified residue" description="4-aspartylphosphate" evidence="1">
    <location>
        <position position="55"/>
    </location>
</feature>
<dbReference type="PROSITE" id="PS50110">
    <property type="entry name" value="RESPONSE_REGULATORY"/>
    <property type="match status" value="1"/>
</dbReference>
<dbReference type="EMBL" id="JAAMPU010000102">
    <property type="protein sequence ID" value="NMH27667.1"/>
    <property type="molecule type" value="Genomic_DNA"/>
</dbReference>
<dbReference type="SMART" id="SM00448">
    <property type="entry name" value="REC"/>
    <property type="match status" value="1"/>
</dbReference>
<dbReference type="InterPro" id="IPR011006">
    <property type="entry name" value="CheY-like_superfamily"/>
</dbReference>
<protein>
    <submittedName>
        <fullName evidence="3">Response regulator transcription factor</fullName>
    </submittedName>
</protein>
<dbReference type="Gene3D" id="3.40.50.2300">
    <property type="match status" value="1"/>
</dbReference>
<evidence type="ECO:0000259" key="2">
    <source>
        <dbReference type="PROSITE" id="PS50110"/>
    </source>
</evidence>
<dbReference type="Proteomes" id="UP000712080">
    <property type="component" value="Unassembled WGS sequence"/>
</dbReference>
<comment type="caution">
    <text evidence="3">The sequence shown here is derived from an EMBL/GenBank/DDBJ whole genome shotgun (WGS) entry which is preliminary data.</text>
</comment>
<reference evidence="3" key="1">
    <citation type="submission" date="2020-02" db="EMBL/GenBank/DDBJ databases">
        <title>Flavobacterium sp. genome.</title>
        <authorList>
            <person name="Jung H.S."/>
            <person name="Baek J.H."/>
            <person name="Jeon C.O."/>
        </authorList>
    </citation>
    <scope>NUCLEOTIDE SEQUENCE</scope>
    <source>
        <strain evidence="3">SE-s28</strain>
    </source>
</reference>
<accession>A0A972FTE9</accession>
<name>A0A972FTE9_9FLAO</name>
<dbReference type="CDD" id="cd00156">
    <property type="entry name" value="REC"/>
    <property type="match status" value="1"/>
</dbReference>
<proteinExistence type="predicted"/>
<keyword evidence="1" id="KW-0597">Phosphoprotein</keyword>
<feature type="domain" description="Response regulatory" evidence="2">
    <location>
        <begin position="3"/>
        <end position="128"/>
    </location>
</feature>
<dbReference type="InterPro" id="IPR001789">
    <property type="entry name" value="Sig_transdc_resp-reg_receiver"/>
</dbReference>
<sequence length="214" mass="24318">MINLLIIEDHFGMMHGYKAILSKEFELNISWASCLKEALLLVQNTNQHFDVIILDIMLPSEGKSNVKIGQEIGKEIIKNRIGSKIMVITSCVETLLIQAIIKDINPICFLNKADFDDQQLIVAFKSALTNKKYFTNSIIKAHDNIVNQKLYLDSTNQKIIILLNEGIKTKNLPNYLNLSLTAIDKRKAIIKEFFNISKGTDEDILFEARSKGYI</sequence>
<dbReference type="SUPFAM" id="SSF52172">
    <property type="entry name" value="CheY-like"/>
    <property type="match status" value="1"/>
</dbReference>
<dbReference type="Pfam" id="PF00072">
    <property type="entry name" value="Response_reg"/>
    <property type="match status" value="1"/>
</dbReference>
<dbReference type="AlphaFoldDB" id="A0A972FTE9"/>
<gene>
    <name evidence="3" type="ORF">G6047_06460</name>
</gene>
<evidence type="ECO:0000256" key="1">
    <source>
        <dbReference type="PROSITE-ProRule" id="PRU00169"/>
    </source>
</evidence>
<keyword evidence="4" id="KW-1185">Reference proteome</keyword>
<organism evidence="3 4">
    <name type="scientific">Flavobacterium silvaticum</name>
    <dbReference type="NCBI Taxonomy" id="1852020"/>
    <lineage>
        <taxon>Bacteria</taxon>
        <taxon>Pseudomonadati</taxon>
        <taxon>Bacteroidota</taxon>
        <taxon>Flavobacteriia</taxon>
        <taxon>Flavobacteriales</taxon>
        <taxon>Flavobacteriaceae</taxon>
        <taxon>Flavobacterium</taxon>
    </lineage>
</organism>
<dbReference type="GO" id="GO:0000160">
    <property type="term" value="P:phosphorelay signal transduction system"/>
    <property type="evidence" value="ECO:0007669"/>
    <property type="project" value="InterPro"/>
</dbReference>
<dbReference type="RefSeq" id="WP_169526671.1">
    <property type="nucleotide sequence ID" value="NZ_JAAMPU010000102.1"/>
</dbReference>